<feature type="transmembrane region" description="Helical" evidence="11">
    <location>
        <begin position="459"/>
        <end position="478"/>
    </location>
</feature>
<evidence type="ECO:0000256" key="9">
    <source>
        <dbReference type="PIRSR" id="PIRSR601508-1"/>
    </source>
</evidence>
<dbReference type="GO" id="GO:0038023">
    <property type="term" value="F:signaling receptor activity"/>
    <property type="evidence" value="ECO:0007669"/>
    <property type="project" value="InterPro"/>
</dbReference>
<keyword evidence="3" id="KW-1003">Cell membrane</keyword>
<dbReference type="PRINTS" id="PR00177">
    <property type="entry name" value="NMDARECEPTOR"/>
</dbReference>
<dbReference type="PANTHER" id="PTHR42643:SF40">
    <property type="entry name" value="IONOTROPIC RECEPTOR 41A-RELATED"/>
    <property type="match status" value="1"/>
</dbReference>
<evidence type="ECO:0000256" key="6">
    <source>
        <dbReference type="ARBA" id="ARBA00023136"/>
    </source>
</evidence>
<keyword evidence="8" id="KW-0325">Glycoprotein</keyword>
<sequence>MRESDQTANFLVSEINENLTDWSVIISTNNFYLHPTIPGREPKLYLDEWHYKTGFKENVDLYPDKVLDLKGKAFRIATAKYLPLCQPYPLEGTEMRTVLYFCKKFNCTPEPVTDDAFWGTIYDNLSADGSLGNVYNDRADIGTLGIYLWLKEWYYIDYSTSYLGSEATVIVPKPTKLSAWILPFLPFKFDMWIAFFISLFLSVSSLYLITRASIRFTRFRDHLIMKVQFTTVEDSIIRAIGLAVLQQPSSRLNGNSPNRYLFTSFEFLYLVLSAMYSAELASFLTVPFYHPPIDTYHDFAQSRMDWFTSNIAWVYTLQNAVQDEDTKLIVDHFSVLSADELREKIKEGKYAFGVERMPGGSITEQDYQTSDVIPMYHIMKEKLYGSAFVASIKKGSPYLKHYNEVILKVVEHGHFLYWENDIVRQYLVSSIQAAYEEAKTVRIDHSPAVIQVSNIQGVILIYAFGIIISIIVFLVEIIRYRKSKIMSFREEKKLLKF</sequence>
<accession>A0A9P0HP77</accession>
<evidence type="ECO:0000256" key="4">
    <source>
        <dbReference type="ARBA" id="ARBA00022692"/>
    </source>
</evidence>
<feature type="site" description="Crucial to convey clamshell closure to channel opening" evidence="10">
    <location>
        <position position="293"/>
    </location>
</feature>
<dbReference type="SUPFAM" id="SSF53850">
    <property type="entry name" value="Periplasmic binding protein-like II"/>
    <property type="match status" value="1"/>
</dbReference>
<reference evidence="13" key="1">
    <citation type="submission" date="2022-01" db="EMBL/GenBank/DDBJ databases">
        <authorList>
            <person name="King R."/>
        </authorList>
    </citation>
    <scope>NUCLEOTIDE SEQUENCE</scope>
</reference>
<evidence type="ECO:0000256" key="11">
    <source>
        <dbReference type="SAM" id="Phobius"/>
    </source>
</evidence>
<organism evidence="13 14">
    <name type="scientific">Nezara viridula</name>
    <name type="common">Southern green stink bug</name>
    <name type="synonym">Cimex viridulus</name>
    <dbReference type="NCBI Taxonomy" id="85310"/>
    <lineage>
        <taxon>Eukaryota</taxon>
        <taxon>Metazoa</taxon>
        <taxon>Ecdysozoa</taxon>
        <taxon>Arthropoda</taxon>
        <taxon>Hexapoda</taxon>
        <taxon>Insecta</taxon>
        <taxon>Pterygota</taxon>
        <taxon>Neoptera</taxon>
        <taxon>Paraneoptera</taxon>
        <taxon>Hemiptera</taxon>
        <taxon>Heteroptera</taxon>
        <taxon>Panheteroptera</taxon>
        <taxon>Pentatomomorpha</taxon>
        <taxon>Pentatomoidea</taxon>
        <taxon>Pentatomidae</taxon>
        <taxon>Pentatominae</taxon>
        <taxon>Nezara</taxon>
    </lineage>
</organism>
<gene>
    <name evidence="13" type="ORF">NEZAVI_LOCUS13568</name>
</gene>
<evidence type="ECO:0000313" key="14">
    <source>
        <dbReference type="Proteomes" id="UP001152798"/>
    </source>
</evidence>
<feature type="transmembrane region" description="Helical" evidence="11">
    <location>
        <begin position="191"/>
        <end position="210"/>
    </location>
</feature>
<keyword evidence="6 11" id="KW-0472">Membrane</keyword>
<dbReference type="GO" id="GO:0015276">
    <property type="term" value="F:ligand-gated monoatomic ion channel activity"/>
    <property type="evidence" value="ECO:0007669"/>
    <property type="project" value="InterPro"/>
</dbReference>
<dbReference type="Gene3D" id="1.10.287.70">
    <property type="match status" value="1"/>
</dbReference>
<protein>
    <recommendedName>
        <fullName evidence="12">Ionotropic glutamate receptor C-terminal domain-containing protein</fullName>
    </recommendedName>
</protein>
<evidence type="ECO:0000256" key="10">
    <source>
        <dbReference type="PIRSR" id="PIRSR601508-2"/>
    </source>
</evidence>
<evidence type="ECO:0000256" key="5">
    <source>
        <dbReference type="ARBA" id="ARBA00022989"/>
    </source>
</evidence>
<dbReference type="GO" id="GO:0005886">
    <property type="term" value="C:plasma membrane"/>
    <property type="evidence" value="ECO:0007669"/>
    <property type="project" value="UniProtKB-SubCell"/>
</dbReference>
<dbReference type="AlphaFoldDB" id="A0A9P0HP77"/>
<dbReference type="InterPro" id="IPR001320">
    <property type="entry name" value="Iontro_rcpt_C"/>
</dbReference>
<keyword evidence="4 11" id="KW-0812">Transmembrane</keyword>
<dbReference type="InterPro" id="IPR001508">
    <property type="entry name" value="Iono_Glu_rcpt_met"/>
</dbReference>
<dbReference type="GO" id="GO:0050906">
    <property type="term" value="P:detection of stimulus involved in sensory perception"/>
    <property type="evidence" value="ECO:0007669"/>
    <property type="project" value="UniProtKB-ARBA"/>
</dbReference>
<evidence type="ECO:0000256" key="8">
    <source>
        <dbReference type="ARBA" id="ARBA00023180"/>
    </source>
</evidence>
<feature type="domain" description="Ionotropic glutamate receptor C-terminal" evidence="12">
    <location>
        <begin position="189"/>
        <end position="466"/>
    </location>
</feature>
<evidence type="ECO:0000256" key="2">
    <source>
        <dbReference type="ARBA" id="ARBA00008685"/>
    </source>
</evidence>
<feature type="binding site" evidence="9">
    <location>
        <position position="302"/>
    </location>
    <ligand>
        <name>L-glutamate</name>
        <dbReference type="ChEBI" id="CHEBI:29985"/>
    </ligand>
</feature>
<evidence type="ECO:0000256" key="1">
    <source>
        <dbReference type="ARBA" id="ARBA00004651"/>
    </source>
</evidence>
<comment type="similarity">
    <text evidence="2">Belongs to the glutamate-gated ion channel (TC 1.A.10.1) family.</text>
</comment>
<keyword evidence="14" id="KW-1185">Reference proteome</keyword>
<proteinExistence type="inferred from homology"/>
<dbReference type="InterPro" id="IPR052192">
    <property type="entry name" value="Insect_Ionotropic_Sensory_Rcpt"/>
</dbReference>
<feature type="site" description="Interaction with the cone snail toxin Con-ikot-ikot" evidence="10">
    <location>
        <position position="408"/>
    </location>
</feature>
<dbReference type="Pfam" id="PF00060">
    <property type="entry name" value="Lig_chan"/>
    <property type="match status" value="1"/>
</dbReference>
<keyword evidence="7" id="KW-0675">Receptor</keyword>
<evidence type="ECO:0000313" key="13">
    <source>
        <dbReference type="EMBL" id="CAH1405334.1"/>
    </source>
</evidence>
<dbReference type="Proteomes" id="UP001152798">
    <property type="component" value="Chromosome 6"/>
</dbReference>
<dbReference type="OrthoDB" id="8182981at2759"/>
<keyword evidence="5 11" id="KW-1133">Transmembrane helix</keyword>
<feature type="transmembrane region" description="Helical" evidence="11">
    <location>
        <begin position="267"/>
        <end position="289"/>
    </location>
</feature>
<evidence type="ECO:0000256" key="7">
    <source>
        <dbReference type="ARBA" id="ARBA00023170"/>
    </source>
</evidence>
<dbReference type="EMBL" id="OV725082">
    <property type="protein sequence ID" value="CAH1405334.1"/>
    <property type="molecule type" value="Genomic_DNA"/>
</dbReference>
<comment type="subcellular location">
    <subcellularLocation>
        <location evidence="1">Cell membrane</location>
        <topology evidence="1">Multi-pass membrane protein</topology>
    </subcellularLocation>
</comment>
<dbReference type="PANTHER" id="PTHR42643">
    <property type="entry name" value="IONOTROPIC RECEPTOR 20A-RELATED"/>
    <property type="match status" value="1"/>
</dbReference>
<evidence type="ECO:0000256" key="3">
    <source>
        <dbReference type="ARBA" id="ARBA00022475"/>
    </source>
</evidence>
<feature type="binding site" evidence="9">
    <location>
        <position position="355"/>
    </location>
    <ligand>
        <name>L-glutamate</name>
        <dbReference type="ChEBI" id="CHEBI:29985"/>
    </ligand>
</feature>
<evidence type="ECO:0000259" key="12">
    <source>
        <dbReference type="Pfam" id="PF00060"/>
    </source>
</evidence>
<dbReference type="Gene3D" id="3.40.190.10">
    <property type="entry name" value="Periplasmic binding protein-like II"/>
    <property type="match status" value="1"/>
</dbReference>
<name>A0A9P0HP77_NEZVI</name>